<reference evidence="3 4" key="1">
    <citation type="submission" date="2019-01" db="EMBL/GenBank/DDBJ databases">
        <title>Draft genome sequence of Dictyobacter sp. Uno17.</title>
        <authorList>
            <person name="Wang C.M."/>
            <person name="Zheng Y."/>
            <person name="Sakai Y."/>
            <person name="Abe K."/>
            <person name="Yokota A."/>
            <person name="Yabe S."/>
        </authorList>
    </citation>
    <scope>NUCLEOTIDE SEQUENCE [LARGE SCALE GENOMIC DNA]</scope>
    <source>
        <strain evidence="3 4">Uno17</strain>
    </source>
</reference>
<gene>
    <name evidence="3" type="ORF">KDI_30960</name>
</gene>
<evidence type="ECO:0000256" key="2">
    <source>
        <dbReference type="SAM" id="SignalP"/>
    </source>
</evidence>
<name>A0A5A5TDP9_9CHLR</name>
<dbReference type="PROSITE" id="PS51257">
    <property type="entry name" value="PROKAR_LIPOPROTEIN"/>
    <property type="match status" value="1"/>
</dbReference>
<evidence type="ECO:0000256" key="1">
    <source>
        <dbReference type="SAM" id="MobiDB-lite"/>
    </source>
</evidence>
<organism evidence="3 4">
    <name type="scientific">Dictyobacter arantiisoli</name>
    <dbReference type="NCBI Taxonomy" id="2014874"/>
    <lineage>
        <taxon>Bacteria</taxon>
        <taxon>Bacillati</taxon>
        <taxon>Chloroflexota</taxon>
        <taxon>Ktedonobacteria</taxon>
        <taxon>Ktedonobacterales</taxon>
        <taxon>Dictyobacteraceae</taxon>
        <taxon>Dictyobacter</taxon>
    </lineage>
</organism>
<evidence type="ECO:0000313" key="4">
    <source>
        <dbReference type="Proteomes" id="UP000322530"/>
    </source>
</evidence>
<evidence type="ECO:0008006" key="5">
    <source>
        <dbReference type="Google" id="ProtNLM"/>
    </source>
</evidence>
<dbReference type="Proteomes" id="UP000322530">
    <property type="component" value="Unassembled WGS sequence"/>
</dbReference>
<dbReference type="RefSeq" id="WP_149402466.1">
    <property type="nucleotide sequence ID" value="NZ_BIXY01000045.1"/>
</dbReference>
<feature type="chain" id="PRO_5022686514" description="PsbP C-terminal domain-containing protein" evidence="2">
    <location>
        <begin position="27"/>
        <end position="202"/>
    </location>
</feature>
<dbReference type="Gene3D" id="3.40.1000.10">
    <property type="entry name" value="Mog1/PsbP, alpha/beta/alpha sandwich"/>
    <property type="match status" value="1"/>
</dbReference>
<keyword evidence="2" id="KW-0732">Signal</keyword>
<keyword evidence="4" id="KW-1185">Reference proteome</keyword>
<evidence type="ECO:0000313" key="3">
    <source>
        <dbReference type="EMBL" id="GCF09532.1"/>
    </source>
</evidence>
<accession>A0A5A5TDP9</accession>
<feature type="region of interest" description="Disordered" evidence="1">
    <location>
        <begin position="33"/>
        <end position="55"/>
    </location>
</feature>
<dbReference type="EMBL" id="BIXY01000045">
    <property type="protein sequence ID" value="GCF09532.1"/>
    <property type="molecule type" value="Genomic_DNA"/>
</dbReference>
<proteinExistence type="predicted"/>
<sequence length="202" mass="21270">MKTSNRMKSWLPLLGSLLLLALFVSACGSSSNNTSAASTPKPTATATPAPSPTPTTATTVTAYKGNGYTLSYPQGWQVKKALTSVVFISPASEDITVTATPTGGQKINTTQVASATLSVLKATGTNYKLDPSMQKMVTVGGQSWQQSGATVDNRARGPLEATILAIQHGQNVYMIEILATKADFATFNTKYAQPLLNSFKFA</sequence>
<dbReference type="OrthoDB" id="166085at2"/>
<protein>
    <recommendedName>
        <fullName evidence="5">PsbP C-terminal domain-containing protein</fullName>
    </recommendedName>
</protein>
<comment type="caution">
    <text evidence="3">The sequence shown here is derived from an EMBL/GenBank/DDBJ whole genome shotgun (WGS) entry which is preliminary data.</text>
</comment>
<dbReference type="AlphaFoldDB" id="A0A5A5TDP9"/>
<feature type="signal peptide" evidence="2">
    <location>
        <begin position="1"/>
        <end position="26"/>
    </location>
</feature>